<keyword evidence="6" id="KW-1185">Reference proteome</keyword>
<accession>A0A0A0KRY5</accession>
<evidence type="ECO:0000313" key="5">
    <source>
        <dbReference type="EMBL" id="KGN51649.1"/>
    </source>
</evidence>
<reference evidence="5 6" key="1">
    <citation type="journal article" date="2009" name="Nat. Genet.">
        <title>The genome of the cucumber, Cucumis sativus L.</title>
        <authorList>
            <person name="Huang S."/>
            <person name="Li R."/>
            <person name="Zhang Z."/>
            <person name="Li L."/>
            <person name="Gu X."/>
            <person name="Fan W."/>
            <person name="Lucas W.J."/>
            <person name="Wang X."/>
            <person name="Xie B."/>
            <person name="Ni P."/>
            <person name="Ren Y."/>
            <person name="Zhu H."/>
            <person name="Li J."/>
            <person name="Lin K."/>
            <person name="Jin W."/>
            <person name="Fei Z."/>
            <person name="Li G."/>
            <person name="Staub J."/>
            <person name="Kilian A."/>
            <person name="van der Vossen E.A."/>
            <person name="Wu Y."/>
            <person name="Guo J."/>
            <person name="He J."/>
            <person name="Jia Z."/>
            <person name="Ren Y."/>
            <person name="Tian G."/>
            <person name="Lu Y."/>
            <person name="Ruan J."/>
            <person name="Qian W."/>
            <person name="Wang M."/>
            <person name="Huang Q."/>
            <person name="Li B."/>
            <person name="Xuan Z."/>
            <person name="Cao J."/>
            <person name="Asan"/>
            <person name="Wu Z."/>
            <person name="Zhang J."/>
            <person name="Cai Q."/>
            <person name="Bai Y."/>
            <person name="Zhao B."/>
            <person name="Han Y."/>
            <person name="Li Y."/>
            <person name="Li X."/>
            <person name="Wang S."/>
            <person name="Shi Q."/>
            <person name="Liu S."/>
            <person name="Cho W.K."/>
            <person name="Kim J.Y."/>
            <person name="Xu Y."/>
            <person name="Heller-Uszynska K."/>
            <person name="Miao H."/>
            <person name="Cheng Z."/>
            <person name="Zhang S."/>
            <person name="Wu J."/>
            <person name="Yang Y."/>
            <person name="Kang H."/>
            <person name="Li M."/>
            <person name="Liang H."/>
            <person name="Ren X."/>
            <person name="Shi Z."/>
            <person name="Wen M."/>
            <person name="Jian M."/>
            <person name="Yang H."/>
            <person name="Zhang G."/>
            <person name="Yang Z."/>
            <person name="Chen R."/>
            <person name="Liu S."/>
            <person name="Li J."/>
            <person name="Ma L."/>
            <person name="Liu H."/>
            <person name="Zhou Y."/>
            <person name="Zhao J."/>
            <person name="Fang X."/>
            <person name="Li G."/>
            <person name="Fang L."/>
            <person name="Li Y."/>
            <person name="Liu D."/>
            <person name="Zheng H."/>
            <person name="Zhang Y."/>
            <person name="Qin N."/>
            <person name="Li Z."/>
            <person name="Yang G."/>
            <person name="Yang S."/>
            <person name="Bolund L."/>
            <person name="Kristiansen K."/>
            <person name="Zheng H."/>
            <person name="Li S."/>
            <person name="Zhang X."/>
            <person name="Yang H."/>
            <person name="Wang J."/>
            <person name="Sun R."/>
            <person name="Zhang B."/>
            <person name="Jiang S."/>
            <person name="Wang J."/>
            <person name="Du Y."/>
            <person name="Li S."/>
        </authorList>
    </citation>
    <scope>NUCLEOTIDE SEQUENCE [LARGE SCALE GENOMIC DNA]</scope>
    <source>
        <strain evidence="6">cv. 9930</strain>
    </source>
</reference>
<dbReference type="Pfam" id="PF11718">
    <property type="entry name" value="CPSF73-100_C"/>
    <property type="match status" value="1"/>
</dbReference>
<dbReference type="STRING" id="3659.A0A0A0KRY5"/>
<name>A0A0A0KRY5_CUCSA</name>
<evidence type="ECO:0000313" key="6">
    <source>
        <dbReference type="Proteomes" id="UP000029981"/>
    </source>
</evidence>
<dbReference type="GO" id="GO:0006397">
    <property type="term" value="P:mRNA processing"/>
    <property type="evidence" value="ECO:0007669"/>
    <property type="project" value="UniProtKB-KW"/>
</dbReference>
<organism evidence="5 6">
    <name type="scientific">Cucumis sativus</name>
    <name type="common">Cucumber</name>
    <dbReference type="NCBI Taxonomy" id="3659"/>
    <lineage>
        <taxon>Eukaryota</taxon>
        <taxon>Viridiplantae</taxon>
        <taxon>Streptophyta</taxon>
        <taxon>Embryophyta</taxon>
        <taxon>Tracheophyta</taxon>
        <taxon>Spermatophyta</taxon>
        <taxon>Magnoliopsida</taxon>
        <taxon>eudicotyledons</taxon>
        <taxon>Gunneridae</taxon>
        <taxon>Pentapetalae</taxon>
        <taxon>rosids</taxon>
        <taxon>fabids</taxon>
        <taxon>Cucurbitales</taxon>
        <taxon>Cucurbitaceae</taxon>
        <taxon>Benincaseae</taxon>
        <taxon>Cucumis</taxon>
    </lineage>
</organism>
<evidence type="ECO:0000256" key="3">
    <source>
        <dbReference type="ARBA" id="ARBA00023242"/>
    </source>
</evidence>
<evidence type="ECO:0000256" key="2">
    <source>
        <dbReference type="ARBA" id="ARBA00022664"/>
    </source>
</evidence>
<evidence type="ECO:0000256" key="1">
    <source>
        <dbReference type="ARBA" id="ARBA00004123"/>
    </source>
</evidence>
<comment type="subcellular location">
    <subcellularLocation>
        <location evidence="1">Nucleus</location>
    </subcellularLocation>
</comment>
<reference evidence="5 6" key="4">
    <citation type="journal article" date="2011" name="BMC Genomics">
        <title>RNA-Seq improves annotation of protein-coding genes in the cucumber genome.</title>
        <authorList>
            <person name="Li Z."/>
            <person name="Zhang Z."/>
            <person name="Yan P."/>
            <person name="Huang S."/>
            <person name="Fei Z."/>
            <person name="Lin K."/>
        </authorList>
    </citation>
    <scope>NUCLEOTIDE SEQUENCE [LARGE SCALE GENOMIC DNA]</scope>
    <source>
        <strain evidence="6">cv. 9930</strain>
    </source>
</reference>
<gene>
    <name evidence="5" type="ORF">Csa_5G587200</name>
</gene>
<dbReference type="EMBL" id="CM002926">
    <property type="protein sequence ID" value="KGN51649.1"/>
    <property type="molecule type" value="Genomic_DNA"/>
</dbReference>
<dbReference type="Gramene" id="KGN51649">
    <property type="protein sequence ID" value="KGN51649"/>
    <property type="gene ID" value="Csa_5G587200"/>
</dbReference>
<reference evidence="5 6" key="2">
    <citation type="journal article" date="2009" name="PLoS ONE">
        <title>An integrated genetic and cytogenetic map of the cucumber genome.</title>
        <authorList>
            <person name="Ren Y."/>
            <person name="Zhang Z."/>
            <person name="Liu J."/>
            <person name="Staub J.E."/>
            <person name="Han Y."/>
            <person name="Cheng Z."/>
            <person name="Li X."/>
            <person name="Lu J."/>
            <person name="Miao H."/>
            <person name="Kang H."/>
            <person name="Xie B."/>
            <person name="Gu X."/>
            <person name="Wang X."/>
            <person name="Du Y."/>
            <person name="Jin W."/>
            <person name="Huang S."/>
        </authorList>
    </citation>
    <scope>NUCLEOTIDE SEQUENCE [LARGE SCALE GENOMIC DNA]</scope>
    <source>
        <strain evidence="6">cv. 9930</strain>
    </source>
</reference>
<dbReference type="Proteomes" id="UP000029981">
    <property type="component" value="Chromosome 5"/>
</dbReference>
<sequence length="138" mass="15239">MIRVHDRVTVKQESEKHVSLHWTSDPLSDMVSDSVVALILNINREVPKVIVESEAVKTEEENVKKAEKVIHALLVSLFGDVKLGENGKLVINVDGNIAEVDKQSGEVESENEALKERVKTAFQRIQCAVNPIPLSSSS</sequence>
<proteinExistence type="predicted"/>
<keyword evidence="3" id="KW-0539">Nucleus</keyword>
<keyword evidence="2" id="KW-0507">mRNA processing</keyword>
<feature type="domain" description="Pre-mRNA 3'-end-processing endonuclease polyadenylation factor C-term" evidence="4">
    <location>
        <begin position="2"/>
        <end position="131"/>
    </location>
</feature>
<evidence type="ECO:0000259" key="4">
    <source>
        <dbReference type="Pfam" id="PF11718"/>
    </source>
</evidence>
<dbReference type="AlphaFoldDB" id="A0A0A0KRY5"/>
<dbReference type="InterPro" id="IPR021718">
    <property type="entry name" value="CPSF73-100_C"/>
</dbReference>
<dbReference type="GO" id="GO:0005634">
    <property type="term" value="C:nucleus"/>
    <property type="evidence" value="ECO:0007669"/>
    <property type="project" value="UniProtKB-SubCell"/>
</dbReference>
<protein>
    <recommendedName>
        <fullName evidence="4">Pre-mRNA 3'-end-processing endonuclease polyadenylation factor C-term domain-containing protein</fullName>
    </recommendedName>
</protein>
<dbReference type="OMA" id="CKQHITL"/>
<reference evidence="5 6" key="3">
    <citation type="journal article" date="2010" name="BMC Genomics">
        <title>Transcriptome sequencing and comparative analysis of cucumber flowers with different sex types.</title>
        <authorList>
            <person name="Guo S."/>
            <person name="Zheng Y."/>
            <person name="Joung J.G."/>
            <person name="Liu S."/>
            <person name="Zhang Z."/>
            <person name="Crasta O.R."/>
            <person name="Sobral B.W."/>
            <person name="Xu Y."/>
            <person name="Huang S."/>
            <person name="Fei Z."/>
        </authorList>
    </citation>
    <scope>NUCLEOTIDE SEQUENCE [LARGE SCALE GENOMIC DNA]</scope>
    <source>
        <strain evidence="6">cv. 9930</strain>
    </source>
</reference>